<reference evidence="1" key="1">
    <citation type="submission" date="2021-01" db="EMBL/GenBank/DDBJ databases">
        <title>Whole genome shotgun sequence of Cellulomonas chitinilytica NBRC 110799.</title>
        <authorList>
            <person name="Komaki H."/>
            <person name="Tamura T."/>
        </authorList>
    </citation>
    <scope>NUCLEOTIDE SEQUENCE</scope>
    <source>
        <strain evidence="1">NBRC 110799</strain>
    </source>
</reference>
<proteinExistence type="predicted"/>
<keyword evidence="2" id="KW-1185">Reference proteome</keyword>
<dbReference type="AlphaFoldDB" id="A0A919P0A1"/>
<dbReference type="RefSeq" id="WP_203751293.1">
    <property type="nucleotide sequence ID" value="NZ_BONK01000005.1"/>
</dbReference>
<dbReference type="Proteomes" id="UP000632740">
    <property type="component" value="Unassembled WGS sequence"/>
</dbReference>
<dbReference type="EMBL" id="BONK01000005">
    <property type="protein sequence ID" value="GIG20943.1"/>
    <property type="molecule type" value="Genomic_DNA"/>
</dbReference>
<organism evidence="1 2">
    <name type="scientific">Cellulomonas chitinilytica</name>
    <dbReference type="NCBI Taxonomy" id="398759"/>
    <lineage>
        <taxon>Bacteria</taxon>
        <taxon>Bacillati</taxon>
        <taxon>Actinomycetota</taxon>
        <taxon>Actinomycetes</taxon>
        <taxon>Micrococcales</taxon>
        <taxon>Cellulomonadaceae</taxon>
        <taxon>Cellulomonas</taxon>
    </lineage>
</organism>
<accession>A0A919P0A1</accession>
<gene>
    <name evidence="1" type="ORF">Cch01nite_16670</name>
</gene>
<evidence type="ECO:0000313" key="2">
    <source>
        <dbReference type="Proteomes" id="UP000632740"/>
    </source>
</evidence>
<evidence type="ECO:0000313" key="1">
    <source>
        <dbReference type="EMBL" id="GIG20943.1"/>
    </source>
</evidence>
<protein>
    <submittedName>
        <fullName evidence="1">Uncharacterized protein</fullName>
    </submittedName>
</protein>
<name>A0A919P0A1_9CELL</name>
<sequence>MAARPSATSGRVLGIDHLDAGGLRRIQRTAGNAAATSLLGGAGPTVQRLQVDMTAGGSVGDAPAANPREAVRLALDRMHVLWGINDDDYRTVYPVVSALPPGAPVTDPAVRATVSAALTRTQAPVLVPEVARAQFGAPLGAGVGTGQPNQPADVTIVQDLLDRAGLLAGSASATERAVVAGGGTLDAGVLPQTFAGIGALKMRMVAGHGAPRWEPLIRADEADATGGDRLADRTFQFQDFMVFVPSAAVATTTNDVHVFFSAGGVVGGTSHVEHHGLRGASEAGDRILIAVQGQEGQAFTISDQQIRLALEAAGRPASIASLTISAHSRGNQGLARTLRRRLLVTSLIQHITVLDGNDQARQLLAAFAAARIPLSRVTAEIVTTGQFGTFGPGVRTHSIDPGGARAIGYARLIQDAAALGRVTPMPPAIVALATAAGLPPRGAFTAVTPAPPGKTDIRAFIRSHAAQLAALRVGERRVPDVGALAGSETTSPYAFVEWNDLLNLRDATAARSTWRSVSPGIYSHHLFVAEMAGEVMT</sequence>
<comment type="caution">
    <text evidence="1">The sequence shown here is derived from an EMBL/GenBank/DDBJ whole genome shotgun (WGS) entry which is preliminary data.</text>
</comment>